<proteinExistence type="predicted"/>
<sequence length="281" mass="31953">MRTILTFFMGRLIFMRLLVVLLFTLISAGCALRPEPAPLLVMPEKPLLQSQRYQIKYETDHAAPKVKSVQLPAHTVSKNQTVTIVADKTSVTDTLYSQISESLVAKQLKVVDEGQADYTLSIHQLDLELVADTEYTLVKPQKPFPLFDDIAVQFPTKQCATMLGQVSMRLTHKKTGDVVWFAKSSIDSASFHREPLIYSFEQQQMIKNELEVASFIHEQNTEQARLERINKNIEIPAYQTISRMTALTKEQGPCNRTEISALTPMMQYYLTSILIDKIKVQ</sequence>
<evidence type="ECO:0000313" key="2">
    <source>
        <dbReference type="Proteomes" id="UP000183805"/>
    </source>
</evidence>
<dbReference type="EMBL" id="FPAZ01000020">
    <property type="protein sequence ID" value="SFT97047.1"/>
    <property type="molecule type" value="Genomic_DNA"/>
</dbReference>
<dbReference type="PROSITE" id="PS51257">
    <property type="entry name" value="PROKAR_LIPOPROTEIN"/>
    <property type="match status" value="1"/>
</dbReference>
<evidence type="ECO:0000313" key="1">
    <source>
        <dbReference type="EMBL" id="SFT97047.1"/>
    </source>
</evidence>
<reference evidence="1 2" key="1">
    <citation type="submission" date="2016-10" db="EMBL/GenBank/DDBJ databases">
        <authorList>
            <person name="Varghese N."/>
            <person name="Submissions S."/>
        </authorList>
    </citation>
    <scope>NUCLEOTIDE SEQUENCE [LARGE SCALE GENOMIC DNA]</scope>
    <source>
        <strain evidence="1 2">CGMCC 1.8499</strain>
    </source>
</reference>
<gene>
    <name evidence="1" type="ORF">SAMN04487854_12058</name>
</gene>
<dbReference type="Proteomes" id="UP000183805">
    <property type="component" value="Unassembled WGS sequence"/>
</dbReference>
<comment type="caution">
    <text evidence="1">The sequence shown here is derived from an EMBL/GenBank/DDBJ whole genome shotgun (WGS) entry which is preliminary data.</text>
</comment>
<protein>
    <recommendedName>
        <fullName evidence="3">Lipoprotein</fullName>
    </recommendedName>
</protein>
<accession>A0ABY1GMY1</accession>
<name>A0ABY1GMY1_9GAMM</name>
<organism evidence="1 2">
    <name type="scientific">Pseudoalteromonas lipolytica</name>
    <dbReference type="NCBI Taxonomy" id="570156"/>
    <lineage>
        <taxon>Bacteria</taxon>
        <taxon>Pseudomonadati</taxon>
        <taxon>Pseudomonadota</taxon>
        <taxon>Gammaproteobacteria</taxon>
        <taxon>Alteromonadales</taxon>
        <taxon>Pseudoalteromonadaceae</taxon>
        <taxon>Pseudoalteromonas</taxon>
    </lineage>
</organism>
<keyword evidence="2" id="KW-1185">Reference proteome</keyword>
<evidence type="ECO:0008006" key="3">
    <source>
        <dbReference type="Google" id="ProtNLM"/>
    </source>
</evidence>